<keyword evidence="8" id="KW-1185">Reference proteome</keyword>
<dbReference type="Pfam" id="PF04932">
    <property type="entry name" value="Wzy_C"/>
    <property type="match status" value="1"/>
</dbReference>
<feature type="transmembrane region" description="Helical" evidence="5">
    <location>
        <begin position="80"/>
        <end position="98"/>
    </location>
</feature>
<comment type="caution">
    <text evidence="7">The sequence shown here is derived from an EMBL/GenBank/DDBJ whole genome shotgun (WGS) entry which is preliminary data.</text>
</comment>
<feature type="transmembrane region" description="Helical" evidence="5">
    <location>
        <begin position="104"/>
        <end position="121"/>
    </location>
</feature>
<dbReference type="PANTHER" id="PTHR37422">
    <property type="entry name" value="TEICHURONIC ACID BIOSYNTHESIS PROTEIN TUAE"/>
    <property type="match status" value="1"/>
</dbReference>
<gene>
    <name evidence="7" type="ORF">J0A66_05580</name>
</gene>
<evidence type="ECO:0000256" key="2">
    <source>
        <dbReference type="ARBA" id="ARBA00022692"/>
    </source>
</evidence>
<sequence>MVLSLDSLKRGYLLLALIYYCAFLNFASNLFGPGQAEDMLNYNAGGNLPRQLMGVMLFGLGGYLFWRMRHLEGPFRFTGGIWWLLLIGYFCLSISWSYEPDISFRRVIAFSTLVLAAYVLVQSFEPVSLMRFFANAVGVAALIGLLLLLVSPSLVSVGGGLREHAFVGIFADKNAGARAYAYAVLILVGLGHFRTGTERTLLAVLLLALVLSRSATAAVILLAGLMMVALLAYLRTYRPQVNFHRLVMISALLLLGGLVCFYLYDVLLGLLGRDPTLTNRVVIWELMDDYVAEEPTFGYGFGAFWASSAVADFVDRWGYIGNAHSGYYEALLHGGIAGLGLVVALVGTSLFNAARAYIYHPQGLLFAPLISILILQLMVNYVAFVIINHNSFDMFLFALISFTAVRYVGELRQYRFKEVL</sequence>
<keyword evidence="3 5" id="KW-1133">Transmembrane helix</keyword>
<evidence type="ECO:0000256" key="4">
    <source>
        <dbReference type="ARBA" id="ARBA00023136"/>
    </source>
</evidence>
<dbReference type="AlphaFoldDB" id="A0A939DM78"/>
<feature type="transmembrane region" description="Helical" evidence="5">
    <location>
        <begin position="51"/>
        <end position="68"/>
    </location>
</feature>
<evidence type="ECO:0000259" key="6">
    <source>
        <dbReference type="Pfam" id="PF04932"/>
    </source>
</evidence>
<accession>A0A939DM78</accession>
<dbReference type="PANTHER" id="PTHR37422:SF17">
    <property type="entry name" value="O-ANTIGEN LIGASE"/>
    <property type="match status" value="1"/>
</dbReference>
<feature type="transmembrane region" description="Helical" evidence="5">
    <location>
        <begin position="246"/>
        <end position="264"/>
    </location>
</feature>
<proteinExistence type="predicted"/>
<dbReference type="EMBL" id="JAFKCV010000002">
    <property type="protein sequence ID" value="MBN7824695.1"/>
    <property type="molecule type" value="Genomic_DNA"/>
</dbReference>
<dbReference type="GO" id="GO:0016020">
    <property type="term" value="C:membrane"/>
    <property type="evidence" value="ECO:0007669"/>
    <property type="project" value="UniProtKB-SubCell"/>
</dbReference>
<dbReference type="InterPro" id="IPR051533">
    <property type="entry name" value="WaaL-like"/>
</dbReference>
<keyword evidence="2 5" id="KW-0812">Transmembrane</keyword>
<evidence type="ECO:0000256" key="5">
    <source>
        <dbReference type="SAM" id="Phobius"/>
    </source>
</evidence>
<dbReference type="InterPro" id="IPR007016">
    <property type="entry name" value="O-antigen_ligase-rel_domated"/>
</dbReference>
<feature type="transmembrane region" description="Helical" evidence="5">
    <location>
        <begin position="201"/>
        <end position="234"/>
    </location>
</feature>
<dbReference type="Proteomes" id="UP000664654">
    <property type="component" value="Unassembled WGS sequence"/>
</dbReference>
<keyword evidence="4 5" id="KW-0472">Membrane</keyword>
<name>A0A939DM78_9ALTE</name>
<dbReference type="GO" id="GO:0016874">
    <property type="term" value="F:ligase activity"/>
    <property type="evidence" value="ECO:0007669"/>
    <property type="project" value="UniProtKB-KW"/>
</dbReference>
<evidence type="ECO:0000313" key="8">
    <source>
        <dbReference type="Proteomes" id="UP000664654"/>
    </source>
</evidence>
<feature type="transmembrane region" description="Helical" evidence="5">
    <location>
        <begin position="12"/>
        <end position="31"/>
    </location>
</feature>
<keyword evidence="7" id="KW-0436">Ligase</keyword>
<feature type="transmembrane region" description="Helical" evidence="5">
    <location>
        <begin position="330"/>
        <end position="351"/>
    </location>
</feature>
<evidence type="ECO:0000256" key="1">
    <source>
        <dbReference type="ARBA" id="ARBA00004141"/>
    </source>
</evidence>
<comment type="subcellular location">
    <subcellularLocation>
        <location evidence="1">Membrane</location>
        <topology evidence="1">Multi-pass membrane protein</topology>
    </subcellularLocation>
</comment>
<feature type="transmembrane region" description="Helical" evidence="5">
    <location>
        <begin position="392"/>
        <end position="409"/>
    </location>
</feature>
<evidence type="ECO:0000256" key="3">
    <source>
        <dbReference type="ARBA" id="ARBA00022989"/>
    </source>
</evidence>
<dbReference type="RefSeq" id="WP_206572788.1">
    <property type="nucleotide sequence ID" value="NZ_JAFKCV010000002.1"/>
</dbReference>
<evidence type="ECO:0000313" key="7">
    <source>
        <dbReference type="EMBL" id="MBN7824695.1"/>
    </source>
</evidence>
<feature type="transmembrane region" description="Helical" evidence="5">
    <location>
        <begin position="133"/>
        <end position="155"/>
    </location>
</feature>
<reference evidence="7" key="1">
    <citation type="submission" date="2021-03" db="EMBL/GenBank/DDBJ databases">
        <title>novel species isolated from a fishpond in China.</title>
        <authorList>
            <person name="Lu H."/>
            <person name="Cai Z."/>
        </authorList>
    </citation>
    <scope>NUCLEOTIDE SEQUENCE</scope>
    <source>
        <strain evidence="7">JCM 30855</strain>
    </source>
</reference>
<protein>
    <submittedName>
        <fullName evidence="7">O-antigen ligase family protein</fullName>
    </submittedName>
</protein>
<feature type="transmembrane region" description="Helical" evidence="5">
    <location>
        <begin position="363"/>
        <end position="386"/>
    </location>
</feature>
<feature type="domain" description="O-antigen ligase-related" evidence="6">
    <location>
        <begin position="202"/>
        <end position="342"/>
    </location>
</feature>
<organism evidence="7 8">
    <name type="scientific">Bowmanella dokdonensis</name>
    <dbReference type="NCBI Taxonomy" id="751969"/>
    <lineage>
        <taxon>Bacteria</taxon>
        <taxon>Pseudomonadati</taxon>
        <taxon>Pseudomonadota</taxon>
        <taxon>Gammaproteobacteria</taxon>
        <taxon>Alteromonadales</taxon>
        <taxon>Alteromonadaceae</taxon>
        <taxon>Bowmanella</taxon>
    </lineage>
</organism>